<dbReference type="InterPro" id="IPR032675">
    <property type="entry name" value="LRR_dom_sf"/>
</dbReference>
<keyword evidence="4" id="KW-0732">Signal</keyword>
<evidence type="ECO:0000259" key="10">
    <source>
        <dbReference type="Pfam" id="PF08263"/>
    </source>
</evidence>
<dbReference type="Proteomes" id="UP001396334">
    <property type="component" value="Unassembled WGS sequence"/>
</dbReference>
<dbReference type="InterPro" id="IPR013210">
    <property type="entry name" value="LRR_N_plant-typ"/>
</dbReference>
<dbReference type="EMBL" id="JBBPBN010000295">
    <property type="protein sequence ID" value="KAK8489885.1"/>
    <property type="molecule type" value="Genomic_DNA"/>
</dbReference>
<evidence type="ECO:0000256" key="2">
    <source>
        <dbReference type="ARBA" id="ARBA00022614"/>
    </source>
</evidence>
<comment type="caution">
    <text evidence="11">The sequence shown here is derived from an EMBL/GenBank/DDBJ whole genome shotgun (WGS) entry which is preliminary data.</text>
</comment>
<evidence type="ECO:0000256" key="7">
    <source>
        <dbReference type="ARBA" id="ARBA00023136"/>
    </source>
</evidence>
<evidence type="ECO:0000313" key="13">
    <source>
        <dbReference type="Proteomes" id="UP001396334"/>
    </source>
</evidence>
<name>A0ABR2AB88_9ROSI</name>
<dbReference type="Gene3D" id="3.80.10.10">
    <property type="entry name" value="Ribonuclease Inhibitor"/>
    <property type="match status" value="1"/>
</dbReference>
<organism evidence="11 13">
    <name type="scientific">Hibiscus sabdariffa</name>
    <name type="common">roselle</name>
    <dbReference type="NCBI Taxonomy" id="183260"/>
    <lineage>
        <taxon>Eukaryota</taxon>
        <taxon>Viridiplantae</taxon>
        <taxon>Streptophyta</taxon>
        <taxon>Embryophyta</taxon>
        <taxon>Tracheophyta</taxon>
        <taxon>Spermatophyta</taxon>
        <taxon>Magnoliopsida</taxon>
        <taxon>eudicotyledons</taxon>
        <taxon>Gunneridae</taxon>
        <taxon>Pentapetalae</taxon>
        <taxon>rosids</taxon>
        <taxon>malvids</taxon>
        <taxon>Malvales</taxon>
        <taxon>Malvaceae</taxon>
        <taxon>Malvoideae</taxon>
        <taxon>Hibiscus</taxon>
    </lineage>
</organism>
<evidence type="ECO:0000256" key="1">
    <source>
        <dbReference type="ARBA" id="ARBA00004167"/>
    </source>
</evidence>
<evidence type="ECO:0000256" key="8">
    <source>
        <dbReference type="ARBA" id="ARBA00023170"/>
    </source>
</evidence>
<keyword evidence="8" id="KW-0675">Receptor</keyword>
<reference evidence="11 13" key="1">
    <citation type="journal article" date="2024" name="G3 (Bethesda)">
        <title>Genome assembly of Hibiscus sabdariffa L. provides insights into metabolisms of medicinal natural products.</title>
        <authorList>
            <person name="Kim T."/>
        </authorList>
    </citation>
    <scope>NUCLEOTIDE SEQUENCE [LARGE SCALE GENOMIC DNA]</scope>
    <source>
        <strain evidence="11">TK-2024</strain>
        <tissue evidence="11">Old leaves</tissue>
    </source>
</reference>
<keyword evidence="3" id="KW-0812">Transmembrane</keyword>
<keyword evidence="5" id="KW-0677">Repeat</keyword>
<keyword evidence="7" id="KW-0472">Membrane</keyword>
<keyword evidence="2" id="KW-0433">Leucine-rich repeat</keyword>
<evidence type="ECO:0000313" key="11">
    <source>
        <dbReference type="EMBL" id="KAK8489885.1"/>
    </source>
</evidence>
<comment type="subcellular location">
    <subcellularLocation>
        <location evidence="1">Membrane</location>
        <topology evidence="1">Single-pass membrane protein</topology>
    </subcellularLocation>
</comment>
<accession>A0ABR2AB88</accession>
<feature type="domain" description="Leucine-rich repeat-containing N-terminal plant-type" evidence="10">
    <location>
        <begin position="15"/>
        <end position="48"/>
    </location>
</feature>
<evidence type="ECO:0000256" key="6">
    <source>
        <dbReference type="ARBA" id="ARBA00022989"/>
    </source>
</evidence>
<keyword evidence="6" id="KW-1133">Transmembrane helix</keyword>
<evidence type="ECO:0000313" key="12">
    <source>
        <dbReference type="EMBL" id="KAK9025263.1"/>
    </source>
</evidence>
<dbReference type="PANTHER" id="PTHR47986:SF34">
    <property type="entry name" value="RECEPTOR-LIKE KINASE TMK2"/>
    <property type="match status" value="1"/>
</dbReference>
<evidence type="ECO:0000256" key="5">
    <source>
        <dbReference type="ARBA" id="ARBA00022737"/>
    </source>
</evidence>
<protein>
    <recommendedName>
        <fullName evidence="10">Leucine-rich repeat-containing N-terminal plant-type domain-containing protein</fullName>
    </recommendedName>
</protein>
<gene>
    <name evidence="11" type="ORF">V6N11_044655</name>
    <name evidence="12" type="ORF">V6N11_065158</name>
</gene>
<evidence type="ECO:0000256" key="4">
    <source>
        <dbReference type="ARBA" id="ARBA00022729"/>
    </source>
</evidence>
<dbReference type="EMBL" id="JBBPBN010000014">
    <property type="protein sequence ID" value="KAK9025263.1"/>
    <property type="molecule type" value="Genomic_DNA"/>
</dbReference>
<proteinExistence type="predicted"/>
<keyword evidence="9" id="KW-0325">Glycoprotein</keyword>
<keyword evidence="13" id="KW-1185">Reference proteome</keyword>
<dbReference type="InterPro" id="IPR052422">
    <property type="entry name" value="Auxin_Ser/Thr_Kinase"/>
</dbReference>
<evidence type="ECO:0000256" key="3">
    <source>
        <dbReference type="ARBA" id="ARBA00022692"/>
    </source>
</evidence>
<dbReference type="PANTHER" id="PTHR47986">
    <property type="entry name" value="OSJNBA0070M12.3 PROTEIN"/>
    <property type="match status" value="1"/>
</dbReference>
<dbReference type="Pfam" id="PF08263">
    <property type="entry name" value="LRRNT_2"/>
    <property type="match status" value="1"/>
</dbReference>
<sequence>MVLSLFASLVSSQSSSDSQTMEKLKASLKIPSSFDWSDSDPCKWAHVTYDNQRVTMIQIPSQKFGGTLAFDVKELSKLKIFEVMNNQIGGPIPSFVGVS</sequence>
<evidence type="ECO:0000256" key="9">
    <source>
        <dbReference type="ARBA" id="ARBA00023180"/>
    </source>
</evidence>